<dbReference type="Proteomes" id="UP000076532">
    <property type="component" value="Unassembled WGS sequence"/>
</dbReference>
<reference evidence="1 2" key="1">
    <citation type="journal article" date="2016" name="Mol. Biol. Evol.">
        <title>Comparative Genomics of Early-Diverging Mushroom-Forming Fungi Provides Insights into the Origins of Lignocellulose Decay Capabilities.</title>
        <authorList>
            <person name="Nagy L.G."/>
            <person name="Riley R."/>
            <person name="Tritt A."/>
            <person name="Adam C."/>
            <person name="Daum C."/>
            <person name="Floudas D."/>
            <person name="Sun H."/>
            <person name="Yadav J.S."/>
            <person name="Pangilinan J."/>
            <person name="Larsson K.H."/>
            <person name="Matsuura K."/>
            <person name="Barry K."/>
            <person name="Labutti K."/>
            <person name="Kuo R."/>
            <person name="Ohm R.A."/>
            <person name="Bhattacharya S.S."/>
            <person name="Shirouzu T."/>
            <person name="Yoshinaga Y."/>
            <person name="Martin F.M."/>
            <person name="Grigoriev I.V."/>
            <person name="Hibbett D.S."/>
        </authorList>
    </citation>
    <scope>NUCLEOTIDE SEQUENCE [LARGE SCALE GENOMIC DNA]</scope>
    <source>
        <strain evidence="1 2">CBS 109695</strain>
    </source>
</reference>
<evidence type="ECO:0000313" key="2">
    <source>
        <dbReference type="Proteomes" id="UP000076532"/>
    </source>
</evidence>
<accession>A0A167SLL0</accession>
<sequence length="255" mass="28344">FDLEQAFWIMRKPVPDDISVEALESFANRVASAVGPKQKLDLEELFVPEVVDEATLLRLLDASANPVIARHLSAPWFLNMLVTLQESSGSDRAIKEGARKLAVRIQQCHVLEDTLSNTQGDFRAAAALMNDIGASEQSFGIWLQCIITHQEVLAKIAENPVLPNAQSRLSALLEPDESTISHDQFVAFLRAFIGVASVLVVYAWSDSLPNDRCRERTLAIVNHLMLLRQMTFRLDCMTSDNDTPTPSSLHAEHIL</sequence>
<organism evidence="1 2">
    <name type="scientific">Athelia psychrophila</name>
    <dbReference type="NCBI Taxonomy" id="1759441"/>
    <lineage>
        <taxon>Eukaryota</taxon>
        <taxon>Fungi</taxon>
        <taxon>Dikarya</taxon>
        <taxon>Basidiomycota</taxon>
        <taxon>Agaricomycotina</taxon>
        <taxon>Agaricomycetes</taxon>
        <taxon>Agaricomycetidae</taxon>
        <taxon>Atheliales</taxon>
        <taxon>Atheliaceae</taxon>
        <taxon>Athelia</taxon>
    </lineage>
</organism>
<gene>
    <name evidence="1" type="ORF">FIBSPDRAFT_678137</name>
</gene>
<name>A0A167SLL0_9AGAM</name>
<feature type="non-terminal residue" evidence="1">
    <location>
        <position position="1"/>
    </location>
</feature>
<dbReference type="AlphaFoldDB" id="A0A167SLL0"/>
<dbReference type="EMBL" id="KV419129">
    <property type="protein sequence ID" value="KZP02043.1"/>
    <property type="molecule type" value="Genomic_DNA"/>
</dbReference>
<dbReference type="STRING" id="436010.A0A167SLL0"/>
<feature type="non-terminal residue" evidence="1">
    <location>
        <position position="255"/>
    </location>
</feature>
<keyword evidence="2" id="KW-1185">Reference proteome</keyword>
<protein>
    <submittedName>
        <fullName evidence="1">Uncharacterized protein</fullName>
    </submittedName>
</protein>
<proteinExistence type="predicted"/>
<evidence type="ECO:0000313" key="1">
    <source>
        <dbReference type="EMBL" id="KZP02043.1"/>
    </source>
</evidence>
<dbReference type="OrthoDB" id="2011702at2759"/>